<keyword evidence="8" id="KW-0833">Ubl conjugation pathway</keyword>
<dbReference type="OrthoDB" id="5580488at2759"/>
<feature type="repeat" description="WD" evidence="13">
    <location>
        <begin position="584"/>
        <end position="608"/>
    </location>
</feature>
<dbReference type="Pfam" id="PF00400">
    <property type="entry name" value="WD40"/>
    <property type="match status" value="6"/>
</dbReference>
<dbReference type="Pfam" id="PF12937">
    <property type="entry name" value="F-box-like"/>
    <property type="match status" value="1"/>
</dbReference>
<keyword evidence="7" id="KW-0677">Repeat</keyword>
<feature type="repeat" description="WD" evidence="13">
    <location>
        <begin position="429"/>
        <end position="468"/>
    </location>
</feature>
<dbReference type="CDD" id="cd22147">
    <property type="entry name" value="F-box_SpPof1-like"/>
    <property type="match status" value="1"/>
</dbReference>
<dbReference type="InterPro" id="IPR019775">
    <property type="entry name" value="WD40_repeat_CS"/>
</dbReference>
<evidence type="ECO:0000256" key="4">
    <source>
        <dbReference type="ARBA" id="ARBA00011725"/>
    </source>
</evidence>
<protein>
    <recommendedName>
        <fullName evidence="5">Probable E3 ubiquitin ligase complex SCF subunit sconB</fullName>
    </recommendedName>
    <alternativeName>
        <fullName evidence="12">Sulfur controller B</fullName>
    </alternativeName>
    <alternativeName>
        <fullName evidence="11">Sulfur metabolite repression control protein B</fullName>
    </alternativeName>
</protein>
<dbReference type="SMART" id="SM00320">
    <property type="entry name" value="WD40"/>
    <property type="match status" value="7"/>
</dbReference>
<evidence type="ECO:0000256" key="14">
    <source>
        <dbReference type="SAM" id="MobiDB-lite"/>
    </source>
</evidence>
<dbReference type="InterPro" id="IPR001810">
    <property type="entry name" value="F-box_dom"/>
</dbReference>
<dbReference type="PANTHER" id="PTHR19872:SF9">
    <property type="entry name" value="UBIQUITIN-BINDING SDF UBIQUITIN LIGASE COMPLEX SUBUNIT"/>
    <property type="match status" value="1"/>
</dbReference>
<dbReference type="EMBL" id="JAPZBU010000009">
    <property type="protein sequence ID" value="KAJ5387478.1"/>
    <property type="molecule type" value="Genomic_DNA"/>
</dbReference>
<evidence type="ECO:0000256" key="3">
    <source>
        <dbReference type="ARBA" id="ARBA00007968"/>
    </source>
</evidence>
<dbReference type="RefSeq" id="XP_056485276.1">
    <property type="nucleotide sequence ID" value="XM_056634656.1"/>
</dbReference>
<dbReference type="InterPro" id="IPR020472">
    <property type="entry name" value="WD40_PAC1"/>
</dbReference>
<comment type="function">
    <text evidence="1">Component of the SCF(sconB) E3 ubiquitin ligase complex involved in the regulation of sulfur metabolite repression, probably by mediating the inactivation or degradation of the metR transcription factor.</text>
</comment>
<dbReference type="InterPro" id="IPR051075">
    <property type="entry name" value="SCF_subunit_WD-repeat"/>
</dbReference>
<dbReference type="Gene3D" id="2.130.10.10">
    <property type="entry name" value="YVTN repeat-like/Quinoprotein amine dehydrogenase"/>
    <property type="match status" value="2"/>
</dbReference>
<evidence type="ECO:0000313" key="17">
    <source>
        <dbReference type="Proteomes" id="UP001147747"/>
    </source>
</evidence>
<comment type="similarity">
    <text evidence="3">Belongs to the WD repeat MET30/SCONB/SCON-2 family.</text>
</comment>
<dbReference type="PROSITE" id="PS50181">
    <property type="entry name" value="FBOX"/>
    <property type="match status" value="1"/>
</dbReference>
<dbReference type="InterPro" id="IPR001680">
    <property type="entry name" value="WD40_rpt"/>
</dbReference>
<evidence type="ECO:0000256" key="2">
    <source>
        <dbReference type="ARBA" id="ARBA00004906"/>
    </source>
</evidence>
<proteinExistence type="inferred from homology"/>
<dbReference type="SMART" id="SM00256">
    <property type="entry name" value="FBOX"/>
    <property type="match status" value="1"/>
</dbReference>
<dbReference type="SUPFAM" id="SSF81383">
    <property type="entry name" value="F-box domain"/>
    <property type="match status" value="1"/>
</dbReference>
<feature type="repeat" description="WD" evidence="13">
    <location>
        <begin position="467"/>
        <end position="508"/>
    </location>
</feature>
<comment type="subunit">
    <text evidence="4">Component of the SCF(sconB) E3 ubiquitin ligase complex.</text>
</comment>
<evidence type="ECO:0000256" key="13">
    <source>
        <dbReference type="PROSITE-ProRule" id="PRU00221"/>
    </source>
</evidence>
<evidence type="ECO:0000256" key="1">
    <source>
        <dbReference type="ARBA" id="ARBA00002730"/>
    </source>
</evidence>
<feature type="repeat" description="WD" evidence="13">
    <location>
        <begin position="349"/>
        <end position="388"/>
    </location>
</feature>
<evidence type="ECO:0000259" key="15">
    <source>
        <dbReference type="PROSITE" id="PS50181"/>
    </source>
</evidence>
<feature type="repeat" description="WD" evidence="13">
    <location>
        <begin position="609"/>
        <end position="639"/>
    </location>
</feature>
<dbReference type="PRINTS" id="PR00320">
    <property type="entry name" value="GPROTEINBRPT"/>
</dbReference>
<dbReference type="InterPro" id="IPR036047">
    <property type="entry name" value="F-box-like_dom_sf"/>
</dbReference>
<evidence type="ECO:0000256" key="11">
    <source>
        <dbReference type="ARBA" id="ARBA00030034"/>
    </source>
</evidence>
<evidence type="ECO:0000256" key="9">
    <source>
        <dbReference type="ARBA" id="ARBA00023015"/>
    </source>
</evidence>
<evidence type="ECO:0000256" key="6">
    <source>
        <dbReference type="ARBA" id="ARBA00022574"/>
    </source>
</evidence>
<dbReference type="InterPro" id="IPR036322">
    <property type="entry name" value="WD40_repeat_dom_sf"/>
</dbReference>
<dbReference type="InterPro" id="IPR015943">
    <property type="entry name" value="WD40/YVTN_repeat-like_dom_sf"/>
</dbReference>
<evidence type="ECO:0000256" key="10">
    <source>
        <dbReference type="ARBA" id="ARBA00023163"/>
    </source>
</evidence>
<evidence type="ECO:0000256" key="8">
    <source>
        <dbReference type="ARBA" id="ARBA00022786"/>
    </source>
</evidence>
<dbReference type="GO" id="GO:0031146">
    <property type="term" value="P:SCF-dependent proteasomal ubiquitin-dependent protein catabolic process"/>
    <property type="evidence" value="ECO:0007669"/>
    <property type="project" value="UniProtKB-ARBA"/>
</dbReference>
<feature type="repeat" description="WD" evidence="13">
    <location>
        <begin position="649"/>
        <end position="682"/>
    </location>
</feature>
<dbReference type="AlphaFoldDB" id="A0A9W9VQK9"/>
<dbReference type="FunFam" id="1.20.1280.50:FF:000016">
    <property type="entry name" value="E3 ubiquitin ligase complex SCF subunit sconB"/>
    <property type="match status" value="1"/>
</dbReference>
<dbReference type="Proteomes" id="UP001147747">
    <property type="component" value="Unassembled WGS sequence"/>
</dbReference>
<name>A0A9W9VQK9_9EURO</name>
<reference evidence="16" key="2">
    <citation type="journal article" date="2023" name="IMA Fungus">
        <title>Comparative genomic study of the Penicillium genus elucidates a diverse pangenome and 15 lateral gene transfer events.</title>
        <authorList>
            <person name="Petersen C."/>
            <person name="Sorensen T."/>
            <person name="Nielsen M.R."/>
            <person name="Sondergaard T.E."/>
            <person name="Sorensen J.L."/>
            <person name="Fitzpatrick D.A."/>
            <person name="Frisvad J.C."/>
            <person name="Nielsen K.L."/>
        </authorList>
    </citation>
    <scope>NUCLEOTIDE SEQUENCE</scope>
    <source>
        <strain evidence="16">IBT 29677</strain>
    </source>
</reference>
<comment type="pathway">
    <text evidence="2">Protein modification; protein ubiquitination.</text>
</comment>
<accession>A0A9W9VQK9</accession>
<feature type="repeat" description="WD" evidence="13">
    <location>
        <begin position="389"/>
        <end position="428"/>
    </location>
</feature>
<dbReference type="PROSITE" id="PS50294">
    <property type="entry name" value="WD_REPEATS_REGION"/>
    <property type="match status" value="5"/>
</dbReference>
<dbReference type="FunFam" id="2.130.10.10:FF:000715">
    <property type="entry name" value="F-box protein MET30"/>
    <property type="match status" value="1"/>
</dbReference>
<feature type="region of interest" description="Disordered" evidence="14">
    <location>
        <begin position="1"/>
        <end position="49"/>
    </location>
</feature>
<evidence type="ECO:0000313" key="16">
    <source>
        <dbReference type="EMBL" id="KAJ5387478.1"/>
    </source>
</evidence>
<dbReference type="CDD" id="cd00200">
    <property type="entry name" value="WD40"/>
    <property type="match status" value="1"/>
</dbReference>
<dbReference type="SUPFAM" id="SSF50978">
    <property type="entry name" value="WD40 repeat-like"/>
    <property type="match status" value="1"/>
</dbReference>
<sequence>MEPNTEVSNPPKDFVEATTEAGTPVANSEANRTTPHDTTETTKETTTTSETLAQLAKQNVAPFLTKYHPRQYAPLRSEDGTPAIPRAVNAGYCYRHQPDSKCSRQADEKSMRQLQQELETLPQDDQQGIAHVWSLFSAAPAKQRKLMLQGVLAQCCFPQLSFISASVRELIRIDYLTALPAELSFKILRYLDTASLCRAAQVSPRWRALADDDVVWHRMCEQHIRRKCNKCGWGLPLLDRKRLRESKREIELRASNWGNESTNQGLNPPADGAPNGTCSVVTLPKDNKRKIEDEHSCHQIKRHCVSPAYKPVADDDYYKTRYRPWKDVYRDRFEVGLNWKHRRCSVKVLRGHTDSVMCLQFEDNILMTGSYDATVKIWDMETGQELRTLRGHTAGVRCLQFDDTKLITGSLDRSIRVWNWRTGECLSKYNGHAEAVIALHFDSTLLASASVDRTVKVWNFKDKSTFILPHPEGVNAVKIDTSSRTVLTACDDGAARLWDLDTKTCIRVFNNHIGAVQQVIPLPREIELEHLGDCENDHVSTASNNGDAPVNILSPILEARALHGQPSSFGSSFDQDEGRKEPPRYIITSGVDATIRLWETNTGRCLRTFFGHLEGIWALSADTLRIASGGMDRMVKIWDPRIPTCQETYEGHSAAVNCIGLSDSRFITGGDDYHVRIHDFRA</sequence>
<evidence type="ECO:0000256" key="5">
    <source>
        <dbReference type="ARBA" id="ARBA00015819"/>
    </source>
</evidence>
<evidence type="ECO:0000256" key="12">
    <source>
        <dbReference type="ARBA" id="ARBA00032113"/>
    </source>
</evidence>
<comment type="caution">
    <text evidence="16">The sequence shown here is derived from an EMBL/GenBank/DDBJ whole genome shotgun (WGS) entry which is preliminary data.</text>
</comment>
<feature type="domain" description="F-box" evidence="15">
    <location>
        <begin position="173"/>
        <end position="219"/>
    </location>
</feature>
<dbReference type="PROSITE" id="PS00678">
    <property type="entry name" value="WD_REPEATS_1"/>
    <property type="match status" value="3"/>
</dbReference>
<reference evidence="16" key="1">
    <citation type="submission" date="2022-12" db="EMBL/GenBank/DDBJ databases">
        <authorList>
            <person name="Petersen C."/>
        </authorList>
    </citation>
    <scope>NUCLEOTIDE SEQUENCE</scope>
    <source>
        <strain evidence="16">IBT 29677</strain>
    </source>
</reference>
<organism evidence="16 17">
    <name type="scientific">Penicillium cosmopolitanum</name>
    <dbReference type="NCBI Taxonomy" id="1131564"/>
    <lineage>
        <taxon>Eukaryota</taxon>
        <taxon>Fungi</taxon>
        <taxon>Dikarya</taxon>
        <taxon>Ascomycota</taxon>
        <taxon>Pezizomycotina</taxon>
        <taxon>Eurotiomycetes</taxon>
        <taxon>Eurotiomycetidae</taxon>
        <taxon>Eurotiales</taxon>
        <taxon>Aspergillaceae</taxon>
        <taxon>Penicillium</taxon>
    </lineage>
</organism>
<dbReference type="GO" id="GO:0019005">
    <property type="term" value="C:SCF ubiquitin ligase complex"/>
    <property type="evidence" value="ECO:0007669"/>
    <property type="project" value="UniProtKB-ARBA"/>
</dbReference>
<dbReference type="GO" id="GO:1990756">
    <property type="term" value="F:ubiquitin-like ligase-substrate adaptor activity"/>
    <property type="evidence" value="ECO:0007669"/>
    <property type="project" value="UniProtKB-ARBA"/>
</dbReference>
<gene>
    <name evidence="16" type="ORF">N7509_010019</name>
</gene>
<dbReference type="GeneID" id="81373636"/>
<feature type="compositionally biased region" description="Basic and acidic residues" evidence="14">
    <location>
        <begin position="34"/>
        <end position="43"/>
    </location>
</feature>
<dbReference type="Gene3D" id="1.20.1280.50">
    <property type="match status" value="1"/>
</dbReference>
<dbReference type="PROSITE" id="PS50082">
    <property type="entry name" value="WD_REPEATS_2"/>
    <property type="match status" value="7"/>
</dbReference>
<keyword evidence="17" id="KW-1185">Reference proteome</keyword>
<evidence type="ECO:0000256" key="7">
    <source>
        <dbReference type="ARBA" id="ARBA00022737"/>
    </source>
</evidence>
<keyword evidence="10" id="KW-0804">Transcription</keyword>
<keyword evidence="9" id="KW-0805">Transcription regulation</keyword>
<keyword evidence="6 13" id="KW-0853">WD repeat</keyword>
<dbReference type="PANTHER" id="PTHR19872">
    <property type="entry name" value="UBIQUITIN LIGASE SPECIFICITY FACTOR/HREP PROTEIN"/>
    <property type="match status" value="1"/>
</dbReference>